<evidence type="ECO:0000313" key="4">
    <source>
        <dbReference type="Proteomes" id="UP000763802"/>
    </source>
</evidence>
<dbReference type="EMBL" id="JAHHDY010000021">
    <property type="protein sequence ID" value="MBT3143217.1"/>
    <property type="molecule type" value="Genomic_DNA"/>
</dbReference>
<proteinExistence type="predicted"/>
<feature type="transmembrane region" description="Helical" evidence="2">
    <location>
        <begin position="44"/>
        <end position="63"/>
    </location>
</feature>
<protein>
    <submittedName>
        <fullName evidence="3">Uncharacterized protein</fullName>
    </submittedName>
</protein>
<evidence type="ECO:0000256" key="1">
    <source>
        <dbReference type="SAM" id="Coils"/>
    </source>
</evidence>
<feature type="coiled-coil region" evidence="1">
    <location>
        <begin position="235"/>
        <end position="298"/>
    </location>
</feature>
<sequence length="368" mass="41312">MARKHTHDVAPRETLDRMAFLMAFVLGVGGGLLLKVLGAHPLLTAGYAALILVLYAVAAWAGGRVKIEPETIGDNCYYLGFLFTLASLAYTLYQMSNPTTNSGRPVDIPEVISGFGVALSSTIFGVFLRVFLMQLRPDFVAKDREVRADINRAFMDFRKSMSGMLSQMKGYAAESVQLASERDERLRSSTEKFTEDHQESLKASAELLSKHMNEAFSAAAKTAVEDISKAVAENNKAQQTQMAETLTELENLKARLSKQEAESFEEIQQRRKRLLAELEVAEKQIQAHNEAMDQYIKITRRSADAMTKRILPAIDSLEEKIKNMPPVQDAPYFAENEVKKTPEPQVEKFVVPEPHKRQPWIKRREGSE</sequence>
<reference evidence="3 4" key="1">
    <citation type="submission" date="2021-05" db="EMBL/GenBank/DDBJ databases">
        <title>Draft genomes of marine bacteria isolated from model chitin particles.</title>
        <authorList>
            <person name="Datta M.S."/>
            <person name="Schwartzman J.A."/>
            <person name="Cordero O."/>
        </authorList>
    </citation>
    <scope>NUCLEOTIDE SEQUENCE [LARGE SCALE GENOMIC DNA]</scope>
    <source>
        <strain evidence="3 4">4E07</strain>
    </source>
</reference>
<feature type="transmembrane region" description="Helical" evidence="2">
    <location>
        <begin position="20"/>
        <end position="38"/>
    </location>
</feature>
<feature type="transmembrane region" description="Helical" evidence="2">
    <location>
        <begin position="113"/>
        <end position="132"/>
    </location>
</feature>
<gene>
    <name evidence="3" type="ORF">KL867_19305</name>
</gene>
<dbReference type="Proteomes" id="UP000763802">
    <property type="component" value="Unassembled WGS sequence"/>
</dbReference>
<comment type="caution">
    <text evidence="3">The sequence shown here is derived from an EMBL/GenBank/DDBJ whole genome shotgun (WGS) entry which is preliminary data.</text>
</comment>
<dbReference type="RefSeq" id="WP_215194194.1">
    <property type="nucleotide sequence ID" value="NZ_JAHHDY010000021.1"/>
</dbReference>
<keyword evidence="4" id="KW-1185">Reference proteome</keyword>
<keyword evidence="1" id="KW-0175">Coiled coil</keyword>
<accession>A0ABS5WVQ2</accession>
<evidence type="ECO:0000313" key="3">
    <source>
        <dbReference type="EMBL" id="MBT3143217.1"/>
    </source>
</evidence>
<keyword evidence="2" id="KW-0472">Membrane</keyword>
<keyword evidence="2" id="KW-1133">Transmembrane helix</keyword>
<name>A0ABS5WVQ2_9RHOB</name>
<keyword evidence="2" id="KW-0812">Transmembrane</keyword>
<feature type="transmembrane region" description="Helical" evidence="2">
    <location>
        <begin position="75"/>
        <end position="93"/>
    </location>
</feature>
<organism evidence="3 4">
    <name type="scientific">Falsiruegeria litorea</name>
    <dbReference type="NCBI Taxonomy" id="1280831"/>
    <lineage>
        <taxon>Bacteria</taxon>
        <taxon>Pseudomonadati</taxon>
        <taxon>Pseudomonadota</taxon>
        <taxon>Alphaproteobacteria</taxon>
        <taxon>Rhodobacterales</taxon>
        <taxon>Roseobacteraceae</taxon>
        <taxon>Falsiruegeria</taxon>
    </lineage>
</organism>
<evidence type="ECO:0000256" key="2">
    <source>
        <dbReference type="SAM" id="Phobius"/>
    </source>
</evidence>